<evidence type="ECO:0000256" key="15">
    <source>
        <dbReference type="ARBA" id="ARBA00041260"/>
    </source>
</evidence>
<keyword evidence="3" id="KW-1003">Cell membrane</keyword>
<evidence type="ECO:0000256" key="17">
    <source>
        <dbReference type="SAM" id="MobiDB-lite"/>
    </source>
</evidence>
<evidence type="ECO:0000256" key="1">
    <source>
        <dbReference type="ARBA" id="ARBA00004401"/>
    </source>
</evidence>
<dbReference type="GO" id="GO:0005886">
    <property type="term" value="C:plasma membrane"/>
    <property type="evidence" value="ECO:0007669"/>
    <property type="project" value="UniProtKB-SubCell"/>
</dbReference>
<dbReference type="GO" id="GO:0005576">
    <property type="term" value="C:extracellular region"/>
    <property type="evidence" value="ECO:0007669"/>
    <property type="project" value="TreeGrafter"/>
</dbReference>
<proteinExistence type="inferred from homology"/>
<dbReference type="EC" id="3.2.1.58" evidence="14"/>
<dbReference type="GO" id="GO:0004338">
    <property type="term" value="F:glucan exo-1,3-beta-glucosidase activity"/>
    <property type="evidence" value="ECO:0007669"/>
    <property type="project" value="UniProtKB-EC"/>
</dbReference>
<keyword evidence="4" id="KW-0812">Transmembrane</keyword>
<evidence type="ECO:0000256" key="9">
    <source>
        <dbReference type="ARBA" id="ARBA00023180"/>
    </source>
</evidence>
<protein>
    <recommendedName>
        <fullName evidence="14">glucan 1,3-beta-glucosidase</fullName>
        <ecNumber evidence="14">3.2.1.58</ecNumber>
    </recommendedName>
    <alternativeName>
        <fullName evidence="15">Exo-1,3-beta-glucanase D</fullName>
    </alternativeName>
</protein>
<accession>A0A7S1FYU4</accession>
<keyword evidence="8" id="KW-0472">Membrane</keyword>
<dbReference type="Pfam" id="PF00150">
    <property type="entry name" value="Cellulase"/>
    <property type="match status" value="1"/>
</dbReference>
<dbReference type="PANTHER" id="PTHR31297">
    <property type="entry name" value="GLUCAN ENDO-1,6-BETA-GLUCOSIDASE B"/>
    <property type="match status" value="1"/>
</dbReference>
<evidence type="ECO:0000256" key="8">
    <source>
        <dbReference type="ARBA" id="ARBA00023136"/>
    </source>
</evidence>
<evidence type="ECO:0000256" key="2">
    <source>
        <dbReference type="ARBA" id="ARBA00005641"/>
    </source>
</evidence>
<comment type="subcellular location">
    <subcellularLocation>
        <location evidence="1">Cell membrane</location>
        <topology evidence="1">Single-pass type II membrane protein</topology>
    </subcellularLocation>
</comment>
<feature type="domain" description="Glycoside hydrolase family 5" evidence="18">
    <location>
        <begin position="110"/>
        <end position="360"/>
    </location>
</feature>
<evidence type="ECO:0000256" key="5">
    <source>
        <dbReference type="ARBA" id="ARBA00022801"/>
    </source>
</evidence>
<comment type="similarity">
    <text evidence="2 16">Belongs to the glycosyl hydrolase 5 (cellulase A) family.</text>
</comment>
<dbReference type="GO" id="GO:0009251">
    <property type="term" value="P:glucan catabolic process"/>
    <property type="evidence" value="ECO:0007669"/>
    <property type="project" value="TreeGrafter"/>
</dbReference>
<comment type="function">
    <text evidence="13">Glucosidase involved in the degradation of cellulosic biomass. Active on lichenan.</text>
</comment>
<evidence type="ECO:0000256" key="11">
    <source>
        <dbReference type="ARBA" id="ARBA00023316"/>
    </source>
</evidence>
<evidence type="ECO:0000256" key="12">
    <source>
        <dbReference type="ARBA" id="ARBA00036824"/>
    </source>
</evidence>
<reference evidence="19" key="1">
    <citation type="submission" date="2021-01" db="EMBL/GenBank/DDBJ databases">
        <authorList>
            <person name="Corre E."/>
            <person name="Pelletier E."/>
            <person name="Niang G."/>
            <person name="Scheremetjew M."/>
            <person name="Finn R."/>
            <person name="Kale V."/>
            <person name="Holt S."/>
            <person name="Cochrane G."/>
            <person name="Meng A."/>
            <person name="Brown T."/>
            <person name="Cohen L."/>
        </authorList>
    </citation>
    <scope>NUCLEOTIDE SEQUENCE</scope>
    <source>
        <strain evidence="19">308</strain>
    </source>
</reference>
<dbReference type="InterPro" id="IPR001547">
    <property type="entry name" value="Glyco_hydro_5"/>
</dbReference>
<evidence type="ECO:0000256" key="4">
    <source>
        <dbReference type="ARBA" id="ARBA00022692"/>
    </source>
</evidence>
<organism evidence="19">
    <name type="scientific">Corethron hystrix</name>
    <dbReference type="NCBI Taxonomy" id="216773"/>
    <lineage>
        <taxon>Eukaryota</taxon>
        <taxon>Sar</taxon>
        <taxon>Stramenopiles</taxon>
        <taxon>Ochrophyta</taxon>
        <taxon>Bacillariophyta</taxon>
        <taxon>Coscinodiscophyceae</taxon>
        <taxon>Corethrophycidae</taxon>
        <taxon>Corethrales</taxon>
        <taxon>Corethraceae</taxon>
        <taxon>Corethron</taxon>
    </lineage>
</organism>
<dbReference type="SUPFAM" id="SSF51445">
    <property type="entry name" value="(Trans)glycosidases"/>
    <property type="match status" value="1"/>
</dbReference>
<dbReference type="PANTHER" id="PTHR31297:SF34">
    <property type="entry name" value="GLUCAN 1,3-BETA-GLUCOSIDASE 2"/>
    <property type="match status" value="1"/>
</dbReference>
<keyword evidence="6" id="KW-0735">Signal-anchor</keyword>
<keyword evidence="11" id="KW-0961">Cell wall biogenesis/degradation</keyword>
<keyword evidence="10 16" id="KW-0326">Glycosidase</keyword>
<dbReference type="AlphaFoldDB" id="A0A7S1FYU4"/>
<dbReference type="Gene3D" id="3.20.20.80">
    <property type="entry name" value="Glycosidases"/>
    <property type="match status" value="1"/>
</dbReference>
<evidence type="ECO:0000259" key="18">
    <source>
        <dbReference type="Pfam" id="PF00150"/>
    </source>
</evidence>
<gene>
    <name evidence="19" type="ORF">CHYS00102_LOCUS24170</name>
</gene>
<keyword evidence="5 16" id="KW-0378">Hydrolase</keyword>
<dbReference type="InterPro" id="IPR017853">
    <property type="entry name" value="GH"/>
</dbReference>
<feature type="compositionally biased region" description="Polar residues" evidence="17">
    <location>
        <begin position="183"/>
        <end position="194"/>
    </location>
</feature>
<evidence type="ECO:0000256" key="6">
    <source>
        <dbReference type="ARBA" id="ARBA00022968"/>
    </source>
</evidence>
<feature type="region of interest" description="Disordered" evidence="17">
    <location>
        <begin position="183"/>
        <end position="205"/>
    </location>
</feature>
<name>A0A7S1FYU4_9STRA</name>
<evidence type="ECO:0000256" key="16">
    <source>
        <dbReference type="RuleBase" id="RU361153"/>
    </source>
</evidence>
<evidence type="ECO:0000256" key="10">
    <source>
        <dbReference type="ARBA" id="ARBA00023295"/>
    </source>
</evidence>
<evidence type="ECO:0000256" key="14">
    <source>
        <dbReference type="ARBA" id="ARBA00038929"/>
    </source>
</evidence>
<keyword evidence="7" id="KW-1133">Transmembrane helix</keyword>
<dbReference type="GO" id="GO:0071555">
    <property type="term" value="P:cell wall organization"/>
    <property type="evidence" value="ECO:0007669"/>
    <property type="project" value="UniProtKB-KW"/>
</dbReference>
<dbReference type="InterPro" id="IPR050386">
    <property type="entry name" value="Glycosyl_hydrolase_5"/>
</dbReference>
<comment type="catalytic activity">
    <reaction evidence="12">
        <text>Successive hydrolysis of beta-D-glucose units from the non-reducing ends of (1-&gt;3)-beta-D-glucans, releasing alpha-glucose.</text>
        <dbReference type="EC" id="3.2.1.58"/>
    </reaction>
</comment>
<sequence>METEKYVSFTTGSAGDPSKTIHGVNLGGWLVLERYITPYLFALTECDVSENPKYHVYPGQINLPAFLSDGKGENIGPECPPVAGDYPMDQWTMVEAFPNRELARKYLDRHWDTFVTEEDIVRIKNAGITHVRIPVGHWITGNIEENERYVTGEWPYLVRAIEWCRKHSIGVWIDLHTAPGSQNGFDNSGRANQNGPTGTGWSGSSSNVARTLEILDEISAQASEDGLSDVVGSFCILNEPFIDTDKDVYRTFVIDASEIVRRHLPDVTVVIGDTFDAGEFDAATWAIAKNAIRPALLDSHYYHVFFELARSFSPRQHIAYVCEHNRKDTQACCYDDVEGEEKVPSLINGGMGRVIGEWSASYDTLVFVKLDEVMDGIRKDGVAPELDRVIPVDRQKFLQNFVEAQMVVWEDVPSEGNGVSKGWFYWNFKMEGGAFAEWDFLRGIDEGWIPKPESNRNAINRFGSCLDILARTPDDLSIVHEFPPPVKEAAGANWQAVVADDDLVLNHGASVTTNSDKETPNLEVIHSITFIILSVLVAAISCRKCLSFKRKKGGYETTPDLKI</sequence>
<evidence type="ECO:0000313" key="19">
    <source>
        <dbReference type="EMBL" id="CAD8896956.1"/>
    </source>
</evidence>
<dbReference type="EMBL" id="HBFR01033141">
    <property type="protein sequence ID" value="CAD8896956.1"/>
    <property type="molecule type" value="Transcribed_RNA"/>
</dbReference>
<evidence type="ECO:0000256" key="3">
    <source>
        <dbReference type="ARBA" id="ARBA00022475"/>
    </source>
</evidence>
<evidence type="ECO:0000256" key="7">
    <source>
        <dbReference type="ARBA" id="ARBA00022989"/>
    </source>
</evidence>
<keyword evidence="9" id="KW-0325">Glycoprotein</keyword>
<dbReference type="GO" id="GO:0009986">
    <property type="term" value="C:cell surface"/>
    <property type="evidence" value="ECO:0007669"/>
    <property type="project" value="TreeGrafter"/>
</dbReference>
<evidence type="ECO:0000256" key="13">
    <source>
        <dbReference type="ARBA" id="ARBA00037126"/>
    </source>
</evidence>